<gene>
    <name evidence="4" type="ORF">E2N92_03150</name>
</gene>
<dbReference type="Pfam" id="PF05048">
    <property type="entry name" value="NosD"/>
    <property type="match status" value="1"/>
</dbReference>
<dbReference type="InterPro" id="IPR051550">
    <property type="entry name" value="SCF-Subunits/Alg-Epimerases"/>
</dbReference>
<keyword evidence="2" id="KW-1133">Transmembrane helix</keyword>
<dbReference type="InterPro" id="IPR006626">
    <property type="entry name" value="PbH1"/>
</dbReference>
<dbReference type="EMBL" id="CP037968">
    <property type="protein sequence ID" value="QYZ78496.1"/>
    <property type="molecule type" value="Genomic_DNA"/>
</dbReference>
<proteinExistence type="predicted"/>
<dbReference type="Gene3D" id="2.60.40.1080">
    <property type="match status" value="1"/>
</dbReference>
<keyword evidence="2" id="KW-0472">Membrane</keyword>
<keyword evidence="1" id="KW-0677">Repeat</keyword>
<name>A0A8G1EFV2_9EURY</name>
<dbReference type="NCBIfam" id="TIGR04213">
    <property type="entry name" value="PGF_pre_PGF"/>
    <property type="match status" value="1"/>
</dbReference>
<evidence type="ECO:0000256" key="1">
    <source>
        <dbReference type="ARBA" id="ARBA00022737"/>
    </source>
</evidence>
<keyword evidence="5" id="KW-1185">Reference proteome</keyword>
<feature type="transmembrane region" description="Helical" evidence="2">
    <location>
        <begin position="1358"/>
        <end position="1374"/>
    </location>
</feature>
<evidence type="ECO:0000313" key="5">
    <source>
        <dbReference type="Proteomes" id="UP000826709"/>
    </source>
</evidence>
<dbReference type="SUPFAM" id="SSF49373">
    <property type="entry name" value="Invasin/intimin cell-adhesion fragments"/>
    <property type="match status" value="1"/>
</dbReference>
<dbReference type="InterPro" id="IPR026453">
    <property type="entry name" value="PGF_pre_PGF"/>
</dbReference>
<dbReference type="PANTHER" id="PTHR22990:SF15">
    <property type="entry name" value="F-BOX ONLY PROTEIN 10"/>
    <property type="match status" value="1"/>
</dbReference>
<dbReference type="InterPro" id="IPR012334">
    <property type="entry name" value="Pectin_lyas_fold"/>
</dbReference>
<dbReference type="PANTHER" id="PTHR22990">
    <property type="entry name" value="F-BOX ONLY PROTEIN"/>
    <property type="match status" value="1"/>
</dbReference>
<dbReference type="KEGG" id="mfk:E2N92_03150"/>
<dbReference type="SUPFAM" id="SSF51126">
    <property type="entry name" value="Pectin lyase-like"/>
    <property type="match status" value="1"/>
</dbReference>
<keyword evidence="2" id="KW-0812">Transmembrane</keyword>
<dbReference type="InterPro" id="IPR008964">
    <property type="entry name" value="Invasin/intimin_cell_adhesion"/>
</dbReference>
<evidence type="ECO:0000313" key="4">
    <source>
        <dbReference type="EMBL" id="QYZ78496.1"/>
    </source>
</evidence>
<evidence type="ECO:0000256" key="2">
    <source>
        <dbReference type="SAM" id="Phobius"/>
    </source>
</evidence>
<evidence type="ECO:0000259" key="3">
    <source>
        <dbReference type="Pfam" id="PF05048"/>
    </source>
</evidence>
<dbReference type="Proteomes" id="UP000826709">
    <property type="component" value="Chromosome"/>
</dbReference>
<dbReference type="InterPro" id="IPR007742">
    <property type="entry name" value="NosD_dom"/>
</dbReference>
<reference evidence="4" key="1">
    <citation type="journal article" date="2005" name="Int. J. Syst. Evol. Microbiol.">
        <title>Methanofollis formosanus sp. nov., isolated from a fish pond.</title>
        <authorList>
            <person name="Wu S.Y."/>
            <person name="Chen S.C."/>
            <person name="Lai M.C."/>
        </authorList>
    </citation>
    <scope>NUCLEOTIDE SEQUENCE</scope>
    <source>
        <strain evidence="4">ML15</strain>
    </source>
</reference>
<organism evidence="4 5">
    <name type="scientific">Methanofollis formosanus</name>
    <dbReference type="NCBI Taxonomy" id="299308"/>
    <lineage>
        <taxon>Archaea</taxon>
        <taxon>Methanobacteriati</taxon>
        <taxon>Methanobacteriota</taxon>
        <taxon>Stenosarchaea group</taxon>
        <taxon>Methanomicrobia</taxon>
        <taxon>Methanomicrobiales</taxon>
        <taxon>Methanomicrobiaceae</taxon>
        <taxon>Methanofollis</taxon>
    </lineage>
</organism>
<sequence length="1377" mass="146950">MRKQRNQGSIRKPWVITGFFFLLMITFIITPGAASDPLPDQYPLYFHVANDNGPRFNDYGNDTYCVEFAGEGGLNSLHISPTPDLAGMEATTSFSQSGTFYITNTGGKGCSHNIILMLAVNGTIPEDFRAHIQSSGYVFPLLGKTDLPDVQSQIYYDEVLNETFTRDDFVYGPQIWKPYNGRDWPAGQPYPIYHGQDMSDTGDAFQVMFIDLNAGVLTGVKDLGALTDGGALKIDYSFENLESTAAFNIYALYKTSEQPTTLQFTNRLDDTSATHPSGYVVMPVPDEPAELQSIAVSPSSNRVVEGNTTVFAARCSDQFGRTMDGIPVGWRSDNETVGTIDPETGVFLAENRGTAVITASSGGIEGSATVTVLSREEYEWTITLKGVRTEIMNRTTFLALAENHSVTYTDRKGREWNGLPLSVLVGRVDDSHPESVNQKLAAYDYRITVNGTVGNGPKVSEFKSVAITGAETDAYIVANRLGGEEIPVGDAGGKVYWPLTMRGSAITGTGDIVDQITGIELTLPTEKLVYYVDDSGGADYTTIRDAVDAAKPGDTIIVKDGTYYESVTIDKSLTLISENGPESTIIQRPPDEPESRILVGLKIVAGGVEIRGFSVTGFTYQLGTATESGILCAPDCVVSDCIVENCYDGIDGDATDGVVRDNVVNNCSRSSGIHISGERVLVTNNNISQCYNAIIAFVIDSTISGNCGTDNKKISISLKDSKGSIVSENNFTEVFCSNGIAIQKSSDIAVRDNSLCDFTYSFGIPLVIRESKNITLENNFLSNIGHSAISITRSLNVSVTNNSIKDSGKYDLYIGYESNPIITGNTIDSNNTALMYLNKNTEPVILYLNTMLNHTVGISLRRSSAGTWNSTEPITYVYDGNTYTGYVGNYWDTYTGVDRNGDGIGDTPFNLTDDNIDFYPLMQPIERYRVAVASPDGESFQKNALDIPGCEVVPRGGGMQAVSINTSAVNATVSENGTRVRVTRSTFDLIMNGNLTVEGDTINGTVTGIGLESKPVATRFDTLGLVTTTLAANLTGLPAGAALETTVSQNVSADARSAFQIAATADGLNLDAVAYTMNIKKTNLANGQDIADATITMTVSPAWVDAHGGVDAVRIIRSAEDGTKEVLETVLIGTDADGNMVFEAFSPKGLSVFGLTAVTKAAEPPATSSSSGGSGSSDVAAISGSIPAGESQTFAVSKTAVRRITVEADDRIGDLLVTVQKASLSKNMDAPGPTTFEIVETTLYRADPSTIAGVTIEFSVPSTWLKAHGLSTDKIVLLQYEDGAWKPLKTAFVKEENGQALYSAEASGFSYFAIASGEAASAAGQVGETETPAPAVTDAPAVEETTVPATTAPTQKSPVFWALSLVAIGVVFILKRG</sequence>
<feature type="domain" description="Periplasmic copper-binding protein NosD beta helix" evidence="3">
    <location>
        <begin position="737"/>
        <end position="896"/>
    </location>
</feature>
<dbReference type="InterPro" id="IPR011050">
    <property type="entry name" value="Pectin_lyase_fold/virulence"/>
</dbReference>
<reference evidence="4" key="2">
    <citation type="submission" date="2019-03" db="EMBL/GenBank/DDBJ databases">
        <authorList>
            <person name="Chen S.-C."/>
            <person name="Wu S.-Y."/>
            <person name="Lai M.-C."/>
        </authorList>
    </citation>
    <scope>NUCLEOTIDE SEQUENCE</scope>
    <source>
        <strain evidence="4">ML15</strain>
    </source>
</reference>
<accession>A0A8G1EFV2</accession>
<dbReference type="Gene3D" id="2.160.20.10">
    <property type="entry name" value="Single-stranded right-handed beta-helix, Pectin lyase-like"/>
    <property type="match status" value="2"/>
</dbReference>
<dbReference type="SMART" id="SM00710">
    <property type="entry name" value="PbH1"/>
    <property type="match status" value="6"/>
</dbReference>
<protein>
    <submittedName>
        <fullName evidence="4">PGF-pre-PGF domain-containing protein</fullName>
    </submittedName>
</protein>
<feature type="transmembrane region" description="Helical" evidence="2">
    <location>
        <begin position="12"/>
        <end position="34"/>
    </location>
</feature>